<comment type="caution">
    <text evidence="2">The sequence shown here is derived from an EMBL/GenBank/DDBJ whole genome shotgun (WGS) entry which is preliminary data.</text>
</comment>
<protein>
    <submittedName>
        <fullName evidence="2">Uncharacterized protein</fullName>
    </submittedName>
</protein>
<name>A0A9P7YN76_9HELO</name>
<evidence type="ECO:0000256" key="1">
    <source>
        <dbReference type="SAM" id="MobiDB-lite"/>
    </source>
</evidence>
<dbReference type="Proteomes" id="UP000824998">
    <property type="component" value="Unassembled WGS sequence"/>
</dbReference>
<gene>
    <name evidence="2" type="ORF">BJ875DRAFT_457169</name>
</gene>
<feature type="region of interest" description="Disordered" evidence="1">
    <location>
        <begin position="85"/>
        <end position="120"/>
    </location>
</feature>
<keyword evidence="3" id="KW-1185">Reference proteome</keyword>
<sequence length="207" mass="23314">MPHLRLNHVDVLPTTYKCTPPSLSVVSYRMLLFAPNPEPVYSSLPQIPINSALHFAQVLLRSRTINTMMKFTLCPVTLQGDATKNVLGKENQKPARTSNISGKSPRPTLETNLCPPSKPPNIPPKDEHIDLGGQRDAIQLQRWIYEVHHENLTFGERMEKEGWEKSSVCTLTEQELEVAPCEMHSGCKDKIDVCNVEVRFSRGIEEA</sequence>
<evidence type="ECO:0000313" key="3">
    <source>
        <dbReference type="Proteomes" id="UP000824998"/>
    </source>
</evidence>
<organism evidence="2 3">
    <name type="scientific">Amylocarpus encephaloides</name>
    <dbReference type="NCBI Taxonomy" id="45428"/>
    <lineage>
        <taxon>Eukaryota</taxon>
        <taxon>Fungi</taxon>
        <taxon>Dikarya</taxon>
        <taxon>Ascomycota</taxon>
        <taxon>Pezizomycotina</taxon>
        <taxon>Leotiomycetes</taxon>
        <taxon>Helotiales</taxon>
        <taxon>Helotiales incertae sedis</taxon>
        <taxon>Amylocarpus</taxon>
    </lineage>
</organism>
<proteinExistence type="predicted"/>
<reference evidence="2" key="1">
    <citation type="journal article" date="2021" name="IMA Fungus">
        <title>Genomic characterization of three marine fungi, including Emericellopsis atlantica sp. nov. with signatures of a generalist lifestyle and marine biomass degradation.</title>
        <authorList>
            <person name="Hagestad O.C."/>
            <person name="Hou L."/>
            <person name="Andersen J.H."/>
            <person name="Hansen E.H."/>
            <person name="Altermark B."/>
            <person name="Li C."/>
            <person name="Kuhnert E."/>
            <person name="Cox R.J."/>
            <person name="Crous P.W."/>
            <person name="Spatafora J.W."/>
            <person name="Lail K."/>
            <person name="Amirebrahimi M."/>
            <person name="Lipzen A."/>
            <person name="Pangilinan J."/>
            <person name="Andreopoulos W."/>
            <person name="Hayes R.D."/>
            <person name="Ng V."/>
            <person name="Grigoriev I.V."/>
            <person name="Jackson S.A."/>
            <person name="Sutton T.D.S."/>
            <person name="Dobson A.D.W."/>
            <person name="Rama T."/>
        </authorList>
    </citation>
    <scope>NUCLEOTIDE SEQUENCE</scope>
    <source>
        <strain evidence="2">TRa018bII</strain>
    </source>
</reference>
<evidence type="ECO:0000313" key="2">
    <source>
        <dbReference type="EMBL" id="KAG9236165.1"/>
    </source>
</evidence>
<dbReference type="AlphaFoldDB" id="A0A9P7YN76"/>
<dbReference type="EMBL" id="MU251413">
    <property type="protein sequence ID" value="KAG9236165.1"/>
    <property type="molecule type" value="Genomic_DNA"/>
</dbReference>
<accession>A0A9P7YN76</accession>